<dbReference type="RefSeq" id="WP_008846349.1">
    <property type="nucleotide sequence ID" value="NZ_BAEN01000076.1"/>
</dbReference>
<feature type="transmembrane region" description="Helical" evidence="1">
    <location>
        <begin position="6"/>
        <end position="29"/>
    </location>
</feature>
<name>K6YEE8_9ALTE</name>
<keyword evidence="1" id="KW-0812">Transmembrane</keyword>
<dbReference type="STRING" id="1127673.GLIP_3936"/>
<dbReference type="Proteomes" id="UP000006334">
    <property type="component" value="Unassembled WGS sequence"/>
</dbReference>
<keyword evidence="3" id="KW-1185">Reference proteome</keyword>
<accession>K6YEE8</accession>
<evidence type="ECO:0000313" key="3">
    <source>
        <dbReference type="Proteomes" id="UP000006334"/>
    </source>
</evidence>
<dbReference type="Pfam" id="PF07963">
    <property type="entry name" value="N_methyl"/>
    <property type="match status" value="1"/>
</dbReference>
<reference evidence="2 3" key="1">
    <citation type="journal article" date="2017" name="Antonie Van Leeuwenhoek">
        <title>Rhizobium rhizosphaerae sp. nov., a novel species isolated from rice rhizosphere.</title>
        <authorList>
            <person name="Zhao J.J."/>
            <person name="Zhang J."/>
            <person name="Zhang R.J."/>
            <person name="Zhang C.W."/>
            <person name="Yin H.Q."/>
            <person name="Zhang X.X."/>
        </authorList>
    </citation>
    <scope>NUCLEOTIDE SEQUENCE [LARGE SCALE GENOMIC DNA]</scope>
    <source>
        <strain evidence="2 3">E3</strain>
    </source>
</reference>
<dbReference type="SUPFAM" id="SSF54523">
    <property type="entry name" value="Pili subunits"/>
    <property type="match status" value="1"/>
</dbReference>
<protein>
    <recommendedName>
        <fullName evidence="4">MSHA pilin protein MshA</fullName>
    </recommendedName>
</protein>
<dbReference type="NCBIfam" id="TIGR02532">
    <property type="entry name" value="IV_pilin_GFxxxE"/>
    <property type="match status" value="1"/>
</dbReference>
<dbReference type="Gene3D" id="3.30.700.10">
    <property type="entry name" value="Glycoprotein, Type 4 Pilin"/>
    <property type="match status" value="1"/>
</dbReference>
<dbReference type="InterPro" id="IPR012902">
    <property type="entry name" value="N_methyl_site"/>
</dbReference>
<evidence type="ECO:0000313" key="2">
    <source>
        <dbReference type="EMBL" id="GAC16547.1"/>
    </source>
</evidence>
<dbReference type="AlphaFoldDB" id="K6YEE8"/>
<organism evidence="2 3">
    <name type="scientific">Aliiglaciecola lipolytica E3</name>
    <dbReference type="NCBI Taxonomy" id="1127673"/>
    <lineage>
        <taxon>Bacteria</taxon>
        <taxon>Pseudomonadati</taxon>
        <taxon>Pseudomonadota</taxon>
        <taxon>Gammaproteobacteria</taxon>
        <taxon>Alteromonadales</taxon>
        <taxon>Alteromonadaceae</taxon>
        <taxon>Aliiglaciecola</taxon>
    </lineage>
</organism>
<proteinExistence type="predicted"/>
<comment type="caution">
    <text evidence="2">The sequence shown here is derived from an EMBL/GenBank/DDBJ whole genome shotgun (WGS) entry which is preliminary data.</text>
</comment>
<evidence type="ECO:0000256" key="1">
    <source>
        <dbReference type="SAM" id="Phobius"/>
    </source>
</evidence>
<keyword evidence="1" id="KW-1133">Transmembrane helix</keyword>
<evidence type="ECO:0008006" key="4">
    <source>
        <dbReference type="Google" id="ProtNLM"/>
    </source>
</evidence>
<sequence>MEIKKVSGFTLIELIIVIVILGILSVVAAPKFINLSSDANQAALDGMKATAIDTANLVYAKAIIQKVHKDADGSVDLDGDGVDDIATIYGFPSANRTTGIANALQLGEDWAYGDTFGGGQFFISPASIAGFSGITNNNIPLRSPNCYLTYTPPAVLDGLPTFEFVNSGC</sequence>
<dbReference type="eggNOG" id="COG2165">
    <property type="taxonomic scope" value="Bacteria"/>
</dbReference>
<gene>
    <name evidence="2" type="ORF">GLIP_3936</name>
</gene>
<dbReference type="PROSITE" id="PS00409">
    <property type="entry name" value="PROKAR_NTER_METHYL"/>
    <property type="match status" value="1"/>
</dbReference>
<dbReference type="InterPro" id="IPR045584">
    <property type="entry name" value="Pilin-like"/>
</dbReference>
<dbReference type="EMBL" id="BAEN01000076">
    <property type="protein sequence ID" value="GAC16547.1"/>
    <property type="molecule type" value="Genomic_DNA"/>
</dbReference>
<keyword evidence="1" id="KW-0472">Membrane</keyword>